<dbReference type="HOGENOM" id="CLU_001951_0_0_1"/>
<dbReference type="InterPro" id="IPR013083">
    <property type="entry name" value="Znf_RING/FYVE/PHD"/>
</dbReference>
<dbReference type="Gene3D" id="3.30.200.20">
    <property type="entry name" value="Phosphorylase Kinase, domain 1"/>
    <property type="match status" value="1"/>
</dbReference>
<dbReference type="Pfam" id="PF07714">
    <property type="entry name" value="PK_Tyr_Ser-Thr"/>
    <property type="match status" value="1"/>
</dbReference>
<dbReference type="GO" id="GO:0006401">
    <property type="term" value="P:RNA catabolic process"/>
    <property type="evidence" value="ECO:0007669"/>
    <property type="project" value="InterPro"/>
</dbReference>
<dbReference type="PANTHER" id="PTHR15704">
    <property type="entry name" value="SUPERKILLER 3 PROTEIN-RELATED"/>
    <property type="match status" value="1"/>
</dbReference>
<dbReference type="Pfam" id="PF04564">
    <property type="entry name" value="U-box"/>
    <property type="match status" value="1"/>
</dbReference>
<dbReference type="UniPathway" id="UPA00143"/>
<keyword evidence="6" id="KW-0418">Kinase</keyword>
<dbReference type="PROSITE" id="PS00108">
    <property type="entry name" value="PROTEIN_KINASE_ST"/>
    <property type="match status" value="1"/>
</dbReference>
<evidence type="ECO:0000259" key="13">
    <source>
        <dbReference type="PROSITE" id="PS50011"/>
    </source>
</evidence>
<evidence type="ECO:0000256" key="7">
    <source>
        <dbReference type="ARBA" id="ARBA00022803"/>
    </source>
</evidence>
<feature type="coiled-coil region" evidence="11">
    <location>
        <begin position="159"/>
        <end position="270"/>
    </location>
</feature>
<dbReference type="GO" id="GO:0055087">
    <property type="term" value="C:Ski complex"/>
    <property type="evidence" value="ECO:0007669"/>
    <property type="project" value="InterPro"/>
</dbReference>
<dbReference type="Gramene" id="OMERI10G14210.3">
    <property type="protein sequence ID" value="OMERI10G14210.3"/>
    <property type="gene ID" value="OMERI10G14210"/>
</dbReference>
<organism evidence="15">
    <name type="scientific">Oryza meridionalis</name>
    <dbReference type="NCBI Taxonomy" id="40149"/>
    <lineage>
        <taxon>Eukaryota</taxon>
        <taxon>Viridiplantae</taxon>
        <taxon>Streptophyta</taxon>
        <taxon>Embryophyta</taxon>
        <taxon>Tracheophyta</taxon>
        <taxon>Spermatophyta</taxon>
        <taxon>Magnoliopsida</taxon>
        <taxon>Liliopsida</taxon>
        <taxon>Poales</taxon>
        <taxon>Poaceae</taxon>
        <taxon>BOP clade</taxon>
        <taxon>Oryzoideae</taxon>
        <taxon>Oryzeae</taxon>
        <taxon>Oryzinae</taxon>
        <taxon>Oryza</taxon>
    </lineage>
</organism>
<dbReference type="InterPro" id="IPR001245">
    <property type="entry name" value="Ser-Thr/Tyr_kinase_cat_dom"/>
</dbReference>
<dbReference type="SUPFAM" id="SSF57850">
    <property type="entry name" value="RING/U-box"/>
    <property type="match status" value="1"/>
</dbReference>
<evidence type="ECO:0000256" key="11">
    <source>
        <dbReference type="SAM" id="Coils"/>
    </source>
</evidence>
<reference evidence="15" key="2">
    <citation type="submission" date="2018-05" db="EMBL/GenBank/DDBJ databases">
        <title>OmerRS3 (Oryza meridionalis Reference Sequence Version 3).</title>
        <authorList>
            <person name="Zhang J."/>
            <person name="Kudrna D."/>
            <person name="Lee S."/>
            <person name="Talag J."/>
            <person name="Welchert J."/>
            <person name="Wing R.A."/>
        </authorList>
    </citation>
    <scope>NUCLEOTIDE SEQUENCE [LARGE SCALE GENOMIC DNA]</scope>
    <source>
        <strain evidence="15">cv. OR44</strain>
    </source>
</reference>
<dbReference type="InterPro" id="IPR013105">
    <property type="entry name" value="TPR_2"/>
</dbReference>
<evidence type="ECO:0000256" key="8">
    <source>
        <dbReference type="ARBA" id="ARBA00022840"/>
    </source>
</evidence>
<keyword evidence="7 9" id="KW-0802">TPR repeat</keyword>
<dbReference type="GO" id="GO:0004842">
    <property type="term" value="F:ubiquitin-protein transferase activity"/>
    <property type="evidence" value="ECO:0007669"/>
    <property type="project" value="InterPro"/>
</dbReference>
<accession>A0A0E0F0Q5</accession>
<feature type="domain" description="U-box" evidence="14">
    <location>
        <begin position="573"/>
        <end position="647"/>
    </location>
</feature>
<keyword evidence="4" id="KW-0677">Repeat</keyword>
<feature type="region of interest" description="Disordered" evidence="12">
    <location>
        <begin position="1"/>
        <end position="25"/>
    </location>
</feature>
<protein>
    <submittedName>
        <fullName evidence="15">Uncharacterized protein</fullName>
    </submittedName>
</protein>
<dbReference type="GO" id="GO:0004674">
    <property type="term" value="F:protein serine/threonine kinase activity"/>
    <property type="evidence" value="ECO:0007669"/>
    <property type="project" value="UniProtKB-KW"/>
</dbReference>
<evidence type="ECO:0000256" key="6">
    <source>
        <dbReference type="ARBA" id="ARBA00022777"/>
    </source>
</evidence>
<dbReference type="PROSITE" id="PS51698">
    <property type="entry name" value="U_BOX"/>
    <property type="match status" value="1"/>
</dbReference>
<sequence length="1688" mass="188512">MGLAARRSGGGFPLADGEAGDPESRMQNVDNYLDQCSRKKVKAEKEVFFFTKIDEGLLHLIEIYGVTKLVMGAASDRHYKRKMKAPQSQTAISVMQRAHSYCNIWFICNGKLTCVREASCCPVKRSKSARLPSSVDSCKVDLQSLLEPNIEAKRLGCMYINEMELRKETEAKLSQEKEESESLKHATMVLQNDLDWLKYQLNEKANRLQDLNQQKHLLEHRISESDSVATYLEESMKVTESRVQSLKLEYSKMKRERDDAVKEARSMRIEKELTNSCAYGAMSSEFSLMELEQATQNFSNALNIGQGGFGSVYKGSLRNTTVAIKMLSTDSLHGQSQFHQESPLGACTEASALVYELLPNGSLEDRLNCVDNTPPLTWQVRIQIITEICSALIFLHKHRPHPVVHGDLKPGNILLDANLQSKLSDFGISRLLLESSVTGSDAHYTSRPMGTPAYMDPEFFATGELTPQSDTYSFGVTIMRLLTGRAPLRLIRTVREALNDDDLQSVLDHSAGDWPLVHVEQLAHIALQCTELSKQRRPDLEHDVWEVIETMKKEAHSPLSQSFRSICSAIETATPSYFLCPISQVTMRDPQMASDGFTYEADAIRDWLDKGHDRSPVTDQTLANCDTIPNIALRSAIQEYLKQNNMNKRRSALGLAYHRLGMFTAAVKSYGRAVELDGSKVFALIESGNIQLMLGYFRKGVEQFRSALEMAPQNHSAYFGLASALLAWARQCVMTGAFGWAASLLKEACEAAKVCTSLTGNLSCVWKLHGDAQLALARCFPWDDGNIKGGMDDGTFRTTVLGWRNTCLLAANGAKFSYQRALHLTPWEANIHNDTAICLDLIYTIEENNSLDPITWELPEKMSLGGLILEPVNKDFWVTLGSVSSNQALKQHSFIRALHLDMSLSEAWAYLGKIYRHSGDKQLARQAFDRARSIDPSLALPWAGMSAENYHQPGDGPVNECFESCLRAVQILPLPEFQIGLGTIAARSGELLSPQVLMAVRQAVQRAPHYPESHNINGLVSEVRSDFQSAIASYRQAKFALDMMRNSKTDCRCHIADISVNLARSLCKAGLATEAVRECEELKRQGFLNDDGLQIYALSLWKLGRHDEALSVSRNLAENLSSMKQESATAALGFICTLTYNISGKDSAAAVIHKLPGQLNYSTQLKFIISALDALQPNKRFQLPQLSMPPRLTSYEVMSEVHSNIALGNAIGGESDKFLRVDGGLSYLKKVLHMYPDCSLVRNQLGSLLLSSEDWMASHKAVRVTSLSRGYTSNRGLRSPHQIQACAAVSCYATCTSYPKFSFPTCEDQYLSGYNAICRLQRWVHLEPWNQDARRLLVLTLFQKAREEKYPKHICTILKRLILQVLSSGSNSQDNKVVQYWNYLLLLVASEVSLQSGDHGNCIAQATEALGVTSSSVDSFFAHLQLCRAYVMQGNLLNSRSEYMKCLQNRTDTEIGWVILKQLASICSLEGTPDEIEIHLRGCVERKGSNASKWMSLFYLACAQCSVWNEDFASAEKAIAQACAEGDPDSCVLFLNGAICMDIAWRFAAPQFIARAASSLRKAQQKSLASLPIVSLLLAQAEGSLGSKAKWEKNLRLEWFSWPPELRPAELYFQMHLLATQSSAATSQQNQLVETMQTPEKWLLRAIHLNPSCSRYWTALMQLVYRDTRRRAERDAPRARHAARHLSP</sequence>
<feature type="domain" description="Protein kinase" evidence="13">
    <location>
        <begin position="298"/>
        <end position="559"/>
    </location>
</feature>
<dbReference type="SUPFAM" id="SSF56112">
    <property type="entry name" value="Protein kinase-like (PK-like)"/>
    <property type="match status" value="1"/>
</dbReference>
<dbReference type="STRING" id="40149.A0A0E0F0Q5"/>
<comment type="pathway">
    <text evidence="1">Protein modification; protein ubiquitination.</text>
</comment>
<dbReference type="SMART" id="SM00028">
    <property type="entry name" value="TPR"/>
    <property type="match status" value="4"/>
</dbReference>
<reference evidence="15" key="1">
    <citation type="submission" date="2015-04" db="UniProtKB">
        <authorList>
            <consortium name="EnsemblPlants"/>
        </authorList>
    </citation>
    <scope>IDENTIFICATION</scope>
</reference>
<keyword evidence="16" id="KW-1185">Reference proteome</keyword>
<evidence type="ECO:0000256" key="2">
    <source>
        <dbReference type="ARBA" id="ARBA00022527"/>
    </source>
</evidence>
<dbReference type="Gene3D" id="1.10.510.10">
    <property type="entry name" value="Transferase(Phosphotransferase) domain 1"/>
    <property type="match status" value="1"/>
</dbReference>
<evidence type="ECO:0000256" key="3">
    <source>
        <dbReference type="ARBA" id="ARBA00022679"/>
    </source>
</evidence>
<evidence type="ECO:0000313" key="15">
    <source>
        <dbReference type="EnsemblPlants" id="OMERI10G14210.3"/>
    </source>
</evidence>
<dbReference type="SMART" id="SM00504">
    <property type="entry name" value="Ubox"/>
    <property type="match status" value="1"/>
</dbReference>
<dbReference type="CDD" id="cd16655">
    <property type="entry name" value="RING-Ubox_WDSUB1-like"/>
    <property type="match status" value="1"/>
</dbReference>
<feature type="binding site" evidence="10">
    <location>
        <position position="325"/>
    </location>
    <ligand>
        <name>ATP</name>
        <dbReference type="ChEBI" id="CHEBI:30616"/>
    </ligand>
</feature>
<feature type="repeat" description="TPR" evidence="9">
    <location>
        <begin position="647"/>
        <end position="680"/>
    </location>
</feature>
<evidence type="ECO:0000313" key="16">
    <source>
        <dbReference type="Proteomes" id="UP000008021"/>
    </source>
</evidence>
<dbReference type="InterPro" id="IPR008271">
    <property type="entry name" value="Ser/Thr_kinase_AS"/>
</dbReference>
<evidence type="ECO:0000259" key="14">
    <source>
        <dbReference type="PROSITE" id="PS51698"/>
    </source>
</evidence>
<keyword evidence="11" id="KW-0175">Coiled coil</keyword>
<dbReference type="InterPro" id="IPR000719">
    <property type="entry name" value="Prot_kinase_dom"/>
</dbReference>
<dbReference type="InterPro" id="IPR019734">
    <property type="entry name" value="TPR_rpt"/>
</dbReference>
<keyword evidence="5 10" id="KW-0547">Nucleotide-binding</keyword>
<dbReference type="PROSITE" id="PS50005">
    <property type="entry name" value="TPR"/>
    <property type="match status" value="3"/>
</dbReference>
<dbReference type="PANTHER" id="PTHR15704:SF7">
    <property type="entry name" value="SUPERKILLER COMPLEX PROTEIN 3"/>
    <property type="match status" value="1"/>
</dbReference>
<name>A0A0E0F0Q5_9ORYZ</name>
<feature type="repeat" description="TPR" evidence="9">
    <location>
        <begin position="905"/>
        <end position="938"/>
    </location>
</feature>
<evidence type="ECO:0000256" key="10">
    <source>
        <dbReference type="PROSITE-ProRule" id="PRU10141"/>
    </source>
</evidence>
<dbReference type="Pfam" id="PF07719">
    <property type="entry name" value="TPR_2"/>
    <property type="match status" value="1"/>
</dbReference>
<dbReference type="EnsemblPlants" id="OMERI10G14210.3">
    <property type="protein sequence ID" value="OMERI10G14210.3"/>
    <property type="gene ID" value="OMERI10G14210"/>
</dbReference>
<evidence type="ECO:0000256" key="12">
    <source>
        <dbReference type="SAM" id="MobiDB-lite"/>
    </source>
</evidence>
<dbReference type="Proteomes" id="UP000008021">
    <property type="component" value="Chromosome 10"/>
</dbReference>
<keyword evidence="3" id="KW-0808">Transferase</keyword>
<dbReference type="InterPro" id="IPR011990">
    <property type="entry name" value="TPR-like_helical_dom_sf"/>
</dbReference>
<proteinExistence type="predicted"/>
<dbReference type="GO" id="GO:0005524">
    <property type="term" value="F:ATP binding"/>
    <property type="evidence" value="ECO:0007669"/>
    <property type="project" value="UniProtKB-UniRule"/>
</dbReference>
<evidence type="ECO:0000256" key="1">
    <source>
        <dbReference type="ARBA" id="ARBA00004906"/>
    </source>
</evidence>
<dbReference type="Gene3D" id="1.25.40.10">
    <property type="entry name" value="Tetratricopeptide repeat domain"/>
    <property type="match status" value="3"/>
</dbReference>
<dbReference type="InterPro" id="IPR017441">
    <property type="entry name" value="Protein_kinase_ATP_BS"/>
</dbReference>
<dbReference type="InterPro" id="IPR039226">
    <property type="entry name" value="Ski3/TTC37"/>
</dbReference>
<evidence type="ECO:0000256" key="5">
    <source>
        <dbReference type="ARBA" id="ARBA00022741"/>
    </source>
</evidence>
<keyword evidence="8 10" id="KW-0067">ATP-binding</keyword>
<dbReference type="InterPro" id="IPR003613">
    <property type="entry name" value="Ubox_domain"/>
</dbReference>
<dbReference type="SUPFAM" id="SSF48452">
    <property type="entry name" value="TPR-like"/>
    <property type="match status" value="2"/>
</dbReference>
<dbReference type="Pfam" id="PF13181">
    <property type="entry name" value="TPR_8"/>
    <property type="match status" value="1"/>
</dbReference>
<feature type="repeat" description="TPR" evidence="9">
    <location>
        <begin position="681"/>
        <end position="714"/>
    </location>
</feature>
<keyword evidence="2" id="KW-0723">Serine/threonine-protein kinase</keyword>
<dbReference type="GO" id="GO:0016567">
    <property type="term" value="P:protein ubiquitination"/>
    <property type="evidence" value="ECO:0007669"/>
    <property type="project" value="UniProtKB-UniPathway"/>
</dbReference>
<dbReference type="Gene3D" id="3.30.40.10">
    <property type="entry name" value="Zinc/RING finger domain, C3HC4 (zinc finger)"/>
    <property type="match status" value="1"/>
</dbReference>
<dbReference type="InterPro" id="IPR011009">
    <property type="entry name" value="Kinase-like_dom_sf"/>
</dbReference>
<evidence type="ECO:0000256" key="9">
    <source>
        <dbReference type="PROSITE-ProRule" id="PRU00339"/>
    </source>
</evidence>
<dbReference type="PROSITE" id="PS50011">
    <property type="entry name" value="PROTEIN_KINASE_DOM"/>
    <property type="match status" value="1"/>
</dbReference>
<dbReference type="PROSITE" id="PS00107">
    <property type="entry name" value="PROTEIN_KINASE_ATP"/>
    <property type="match status" value="1"/>
</dbReference>
<dbReference type="SMART" id="SM00220">
    <property type="entry name" value="S_TKc"/>
    <property type="match status" value="1"/>
</dbReference>
<evidence type="ECO:0000256" key="4">
    <source>
        <dbReference type="ARBA" id="ARBA00022737"/>
    </source>
</evidence>